<comment type="caution">
    <text evidence="1">The sequence shown here is derived from an EMBL/GenBank/DDBJ whole genome shotgun (WGS) entry which is preliminary data.</text>
</comment>
<protein>
    <recommendedName>
        <fullName evidence="3">IrrE N-terminal-like domain-containing protein</fullName>
    </recommendedName>
</protein>
<sequence length="122" mass="13021">MKLIYVEAFPKGKLDGSAMIVGETPLIGISGRGKRLDKALFTILHETAHVLLGHVSTDGVVIVDDLSEAGQDEEGDADRLAGELAILGPLPAVVENYPGSRRAHCSPTVTDQLERWTAFVNA</sequence>
<reference evidence="1 2" key="1">
    <citation type="submission" date="2019-06" db="EMBL/GenBank/DDBJ databases">
        <title>Whole genome shotgun sequence of Corynebacterium flavescens NBRC 14136.</title>
        <authorList>
            <person name="Hosoyama A."/>
            <person name="Uohara A."/>
            <person name="Ohji S."/>
            <person name="Ichikawa N."/>
        </authorList>
    </citation>
    <scope>NUCLEOTIDE SEQUENCE [LARGE SCALE GENOMIC DNA]</scope>
    <source>
        <strain evidence="1 2">NBRC 14136</strain>
    </source>
</reference>
<evidence type="ECO:0000313" key="1">
    <source>
        <dbReference type="EMBL" id="GEB98806.1"/>
    </source>
</evidence>
<dbReference type="AlphaFoldDB" id="A0AB73BAK6"/>
<proteinExistence type="predicted"/>
<dbReference type="GeneID" id="82881618"/>
<dbReference type="Proteomes" id="UP000315353">
    <property type="component" value="Unassembled WGS sequence"/>
</dbReference>
<name>A0AB73BAK6_CORFL</name>
<dbReference type="EMBL" id="BJNB01000053">
    <property type="protein sequence ID" value="GEB98806.1"/>
    <property type="molecule type" value="Genomic_DNA"/>
</dbReference>
<dbReference type="RefSeq" id="WP_075728780.1">
    <property type="nucleotide sequence ID" value="NZ_BJNB01000053.1"/>
</dbReference>
<gene>
    <name evidence="1" type="ORF">CFL01nite_23010</name>
</gene>
<accession>A0AB73BAK6</accession>
<evidence type="ECO:0008006" key="3">
    <source>
        <dbReference type="Google" id="ProtNLM"/>
    </source>
</evidence>
<evidence type="ECO:0000313" key="2">
    <source>
        <dbReference type="Proteomes" id="UP000315353"/>
    </source>
</evidence>
<organism evidence="1 2">
    <name type="scientific">Corynebacterium flavescens</name>
    <dbReference type="NCBI Taxonomy" id="28028"/>
    <lineage>
        <taxon>Bacteria</taxon>
        <taxon>Bacillati</taxon>
        <taxon>Actinomycetota</taxon>
        <taxon>Actinomycetes</taxon>
        <taxon>Mycobacteriales</taxon>
        <taxon>Corynebacteriaceae</taxon>
        <taxon>Corynebacterium</taxon>
    </lineage>
</organism>